<dbReference type="Proteomes" id="UP000663832">
    <property type="component" value="Unassembled WGS sequence"/>
</dbReference>
<reference evidence="3" key="1">
    <citation type="submission" date="2021-02" db="EMBL/GenBank/DDBJ databases">
        <authorList>
            <person name="Nowell W R."/>
        </authorList>
    </citation>
    <scope>NUCLEOTIDE SEQUENCE</scope>
</reference>
<keyword evidence="1" id="KW-0472">Membrane</keyword>
<name>A0A814TEP6_9BILA</name>
<proteinExistence type="predicted"/>
<keyword evidence="4" id="KW-1185">Reference proteome</keyword>
<keyword evidence="1" id="KW-1133">Transmembrane helix</keyword>
<comment type="caution">
    <text evidence="3">The sequence shown here is derived from an EMBL/GenBank/DDBJ whole genome shotgun (WGS) entry which is preliminary data.</text>
</comment>
<dbReference type="Proteomes" id="UP000663877">
    <property type="component" value="Unassembled WGS sequence"/>
</dbReference>
<feature type="transmembrane region" description="Helical" evidence="1">
    <location>
        <begin position="177"/>
        <end position="195"/>
    </location>
</feature>
<dbReference type="EMBL" id="CAJNOI010000102">
    <property type="protein sequence ID" value="CAF1062387.1"/>
    <property type="molecule type" value="Genomic_DNA"/>
</dbReference>
<dbReference type="OrthoDB" id="10075234at2759"/>
<evidence type="ECO:0000313" key="2">
    <source>
        <dbReference type="EMBL" id="CAF1062387.1"/>
    </source>
</evidence>
<organism evidence="3 4">
    <name type="scientific">Adineta steineri</name>
    <dbReference type="NCBI Taxonomy" id="433720"/>
    <lineage>
        <taxon>Eukaryota</taxon>
        <taxon>Metazoa</taxon>
        <taxon>Spiralia</taxon>
        <taxon>Gnathifera</taxon>
        <taxon>Rotifera</taxon>
        <taxon>Eurotatoria</taxon>
        <taxon>Bdelloidea</taxon>
        <taxon>Adinetida</taxon>
        <taxon>Adinetidae</taxon>
        <taxon>Adineta</taxon>
    </lineage>
</organism>
<accession>A0A814TEP6</accession>
<evidence type="ECO:0000313" key="4">
    <source>
        <dbReference type="Proteomes" id="UP000663832"/>
    </source>
</evidence>
<feature type="transmembrane region" description="Helical" evidence="1">
    <location>
        <begin position="139"/>
        <end position="157"/>
    </location>
</feature>
<feature type="transmembrane region" description="Helical" evidence="1">
    <location>
        <begin position="276"/>
        <end position="298"/>
    </location>
</feature>
<gene>
    <name evidence="2" type="ORF">BJG266_LOCUS19238</name>
    <name evidence="3" type="ORF">QVE165_LOCUS23540</name>
</gene>
<evidence type="ECO:0000256" key="1">
    <source>
        <dbReference type="SAM" id="Phobius"/>
    </source>
</evidence>
<feature type="transmembrane region" description="Helical" evidence="1">
    <location>
        <begin position="310"/>
        <end position="332"/>
    </location>
</feature>
<sequence length="357" mass="40835">MQAPLTIAYRIPDTRPMWNDDSESIWSRLGRFMSAILKWHVKGYHENRTLIVFRVISIILFLALSIIDTVAYAVPSNPPPVAFQFVWGAKYPLYDIASIIYCSGASVFGVSFEIYLFLSLAVTNVILQSKNCGDIQLTVIFLVRVICLGVAVELGYWNFRRLSNDYEPRAKSSRVMLRQSLLFSLSIIFFAAKGLRTVYDGALNKCEFQHFTCGLIDLDSPAFDPHSPCDPSYVEYVSSGEELRILRDWLMLNIAFYAIFNRALLDFGALTRARRWWFLTRLIILSLFLALTTSFLVVNISPFQQNKTSIVFDVIECALFVCCLLLMIYKLIRTRSGITLVEPKEPFETDPNILPRH</sequence>
<keyword evidence="1" id="KW-0812">Transmembrane</keyword>
<feature type="transmembrane region" description="Helical" evidence="1">
    <location>
        <begin position="94"/>
        <end position="127"/>
    </location>
</feature>
<feature type="transmembrane region" description="Helical" evidence="1">
    <location>
        <begin position="249"/>
        <end position="270"/>
    </location>
</feature>
<evidence type="ECO:0000313" key="3">
    <source>
        <dbReference type="EMBL" id="CAF1160741.1"/>
    </source>
</evidence>
<feature type="transmembrane region" description="Helical" evidence="1">
    <location>
        <begin position="51"/>
        <end position="74"/>
    </location>
</feature>
<protein>
    <submittedName>
        <fullName evidence="3">Uncharacterized protein</fullName>
    </submittedName>
</protein>
<dbReference type="AlphaFoldDB" id="A0A814TEP6"/>
<dbReference type="EMBL" id="CAJNOM010000160">
    <property type="protein sequence ID" value="CAF1160741.1"/>
    <property type="molecule type" value="Genomic_DNA"/>
</dbReference>